<keyword evidence="1" id="KW-0812">Transmembrane</keyword>
<dbReference type="GO" id="GO:0043565">
    <property type="term" value="F:sequence-specific DNA binding"/>
    <property type="evidence" value="ECO:0007669"/>
    <property type="project" value="InterPro"/>
</dbReference>
<feature type="domain" description="HTH araC/xylS-type" evidence="2">
    <location>
        <begin position="468"/>
        <end position="572"/>
    </location>
</feature>
<dbReference type="GO" id="GO:0003700">
    <property type="term" value="F:DNA-binding transcription factor activity"/>
    <property type="evidence" value="ECO:0007669"/>
    <property type="project" value="InterPro"/>
</dbReference>
<dbReference type="Gene3D" id="1.25.40.10">
    <property type="entry name" value="Tetratricopeptide repeat domain"/>
    <property type="match status" value="1"/>
</dbReference>
<evidence type="ECO:0000259" key="2">
    <source>
        <dbReference type="PROSITE" id="PS01124"/>
    </source>
</evidence>
<dbReference type="AlphaFoldDB" id="A0A3S0PK79"/>
<protein>
    <submittedName>
        <fullName evidence="3">AraC family transcriptional regulator</fullName>
    </submittedName>
</protein>
<organism evidence="3 4">
    <name type="scientific">Flavobacterium bomense</name>
    <dbReference type="NCBI Taxonomy" id="2497483"/>
    <lineage>
        <taxon>Bacteria</taxon>
        <taxon>Pseudomonadati</taxon>
        <taxon>Bacteroidota</taxon>
        <taxon>Flavobacteriia</taxon>
        <taxon>Flavobacteriales</taxon>
        <taxon>Flavobacteriaceae</taxon>
        <taxon>Flavobacterium</taxon>
    </lineage>
</organism>
<dbReference type="Proteomes" id="UP000280825">
    <property type="component" value="Unassembled WGS sequence"/>
</dbReference>
<reference evidence="3 4" key="1">
    <citation type="submission" date="2018-12" db="EMBL/GenBank/DDBJ databases">
        <title>Flavobacterium sp. nov., isolated from glacier ice.</title>
        <authorList>
            <person name="Liu Q."/>
            <person name="Xin Y.-H."/>
        </authorList>
    </citation>
    <scope>NUCLEOTIDE SEQUENCE [LARGE SCALE GENOMIC DNA]</scope>
    <source>
        <strain evidence="3 4">RB1N8</strain>
    </source>
</reference>
<dbReference type="Pfam" id="PF12833">
    <property type="entry name" value="HTH_18"/>
    <property type="match status" value="1"/>
</dbReference>
<keyword evidence="1" id="KW-1133">Transmembrane helix</keyword>
<dbReference type="EMBL" id="RYDJ01000001">
    <property type="protein sequence ID" value="RTZ07993.1"/>
    <property type="molecule type" value="Genomic_DNA"/>
</dbReference>
<gene>
    <name evidence="3" type="ORF">EKL98_01335</name>
</gene>
<dbReference type="Gene3D" id="1.10.10.60">
    <property type="entry name" value="Homeodomain-like"/>
    <property type="match status" value="2"/>
</dbReference>
<sequence length="579" mass="67575">MLLYFCAKSTVMTNQRFIKIVLLILFPYCLLAQTADKFIGKDSYEDLKKEFILQKSDNNKKTFISEIISKSYSRKNNLSLSRGFYLLSTLYKGNKAIQYLDSSIAYSTNQNDYNFPALSYSRKAYELRMQFKYSKALANYFKAEKYAKDNNEDLNFYIKRSIGVLRSEELGEVEEALLLYRECLSYIRKKDISSLKYSSDYHNLLFVIADAHKSLKNLDSASFYNKLGYKESIITNDKFYIPYFILNEGANEMLKKNYKASLDSINKALPQIILDKNFGNILASYFYLGKSYAGMSSEKKAIQNFIKVDSMYLLNKRITPEFISGYSYLIEYYKKTGDKENQLKFLNKFMSIDSILQRNYKHLNKVLVKEYDTPRLLAEKESLVQSLQNNESRYFIWILILIVGIGGLIGYQFYSKKQYQKRFEAIIRPTSVDFQPSGAIKKEDDFKQESKSQESRGIAIEVVEQLLEKLVYFERNKGYLENTITIQKVALQLNTNTKYLSNVINEHKGKTFVHYINDLRITHAVDQLQAQTKLRNYTMPFLAKEFGFNSAEAFAAAFYKKNKIKPTFFLKALENEKYS</sequence>
<evidence type="ECO:0000256" key="1">
    <source>
        <dbReference type="SAM" id="Phobius"/>
    </source>
</evidence>
<keyword evidence="1" id="KW-0472">Membrane</keyword>
<accession>A0A3S0PK79</accession>
<dbReference type="PROSITE" id="PS01124">
    <property type="entry name" value="HTH_ARAC_FAMILY_2"/>
    <property type="match status" value="1"/>
</dbReference>
<dbReference type="InterPro" id="IPR018060">
    <property type="entry name" value="HTH_AraC"/>
</dbReference>
<dbReference type="InterPro" id="IPR011990">
    <property type="entry name" value="TPR-like_helical_dom_sf"/>
</dbReference>
<dbReference type="SUPFAM" id="SSF48452">
    <property type="entry name" value="TPR-like"/>
    <property type="match status" value="1"/>
</dbReference>
<proteinExistence type="predicted"/>
<evidence type="ECO:0000313" key="4">
    <source>
        <dbReference type="Proteomes" id="UP000280825"/>
    </source>
</evidence>
<evidence type="ECO:0000313" key="3">
    <source>
        <dbReference type="EMBL" id="RTZ07993.1"/>
    </source>
</evidence>
<dbReference type="SMART" id="SM00342">
    <property type="entry name" value="HTH_ARAC"/>
    <property type="match status" value="1"/>
</dbReference>
<name>A0A3S0PK79_9FLAO</name>
<feature type="transmembrane region" description="Helical" evidence="1">
    <location>
        <begin position="394"/>
        <end position="414"/>
    </location>
</feature>
<keyword evidence="4" id="KW-1185">Reference proteome</keyword>
<comment type="caution">
    <text evidence="3">The sequence shown here is derived from an EMBL/GenBank/DDBJ whole genome shotgun (WGS) entry which is preliminary data.</text>
</comment>